<sequence>MQFSRVLSSQEIIGLITYTLRNYPNLSRAELATMLPVTPATLTHHVRELIDGGWVEEQSARRNNTGGRPRMGLTLRNEAAYAIAMTVSPDLLTGAIVDFGGHIIAKMRLEHPMGQIPSSLQVIQRMTDVLLERYPHQSGRFAGYGIAIPGIWDPESETVVFSPNLQEWAGMKLRELIRRSTDTEPTLVENDADAAAWGELWFGAGRDVQDMMYVLCDTGIGAGIIIQRQLIRGQNNSIGEIGHIFVDSSDSEFLCGCGQYGCLEALGSLTALQRYHAGGMTLSSSLGRVSRYLSIGLGGLINVLSPQVVVLGGRMLAMYPDLWPAIVRDTRSRLLNHLTHKTQLILSPLEDNAPLLGLAGLLFEQELARSQGQAIHTVSPSQWLTRHDPSP</sequence>
<dbReference type="InterPro" id="IPR036390">
    <property type="entry name" value="WH_DNA-bd_sf"/>
</dbReference>
<dbReference type="GO" id="GO:0042732">
    <property type="term" value="P:D-xylose metabolic process"/>
    <property type="evidence" value="ECO:0007669"/>
    <property type="project" value="UniProtKB-KW"/>
</dbReference>
<dbReference type="GO" id="GO:0009384">
    <property type="term" value="F:N-acylmannosamine kinase activity"/>
    <property type="evidence" value="ECO:0007669"/>
    <property type="project" value="UniProtKB-EC"/>
</dbReference>
<dbReference type="STRING" id="679936.Sulac_2174"/>
<accession>G8TTI7</accession>
<dbReference type="HOGENOM" id="CLU_036604_13_2_9"/>
<evidence type="ECO:0000256" key="1">
    <source>
        <dbReference type="ARBA" id="ARBA00002486"/>
    </source>
</evidence>
<keyword evidence="3" id="KW-0119">Carbohydrate metabolism</keyword>
<dbReference type="SUPFAM" id="SSF53067">
    <property type="entry name" value="Actin-like ATPase domain"/>
    <property type="match status" value="1"/>
</dbReference>
<evidence type="ECO:0000256" key="2">
    <source>
        <dbReference type="ARBA" id="ARBA00006479"/>
    </source>
</evidence>
<protein>
    <submittedName>
        <fullName evidence="4">N-acylmannosamine kinase</fullName>
        <ecNumber evidence="4">2.7.1.60</ecNumber>
    </submittedName>
</protein>
<keyword evidence="5" id="KW-1185">Reference proteome</keyword>
<keyword evidence="3" id="KW-0859">Xylose metabolism</keyword>
<dbReference type="Proteomes" id="UP000005439">
    <property type="component" value="Chromosome"/>
</dbReference>
<dbReference type="InterPro" id="IPR000600">
    <property type="entry name" value="ROK"/>
</dbReference>
<dbReference type="AlphaFoldDB" id="G8TTI7"/>
<dbReference type="EMBL" id="CP003179">
    <property type="protein sequence ID" value="AEW05653.1"/>
    <property type="molecule type" value="Genomic_DNA"/>
</dbReference>
<dbReference type="InterPro" id="IPR043129">
    <property type="entry name" value="ATPase_NBD"/>
</dbReference>
<keyword evidence="4" id="KW-0418">Kinase</keyword>
<dbReference type="InterPro" id="IPR036388">
    <property type="entry name" value="WH-like_DNA-bd_sf"/>
</dbReference>
<evidence type="ECO:0000313" key="5">
    <source>
        <dbReference type="Proteomes" id="UP000005439"/>
    </source>
</evidence>
<organism evidence="4 5">
    <name type="scientific">Sulfobacillus acidophilus (strain ATCC 700253 / DSM 10332 / NAL)</name>
    <dbReference type="NCBI Taxonomy" id="679936"/>
    <lineage>
        <taxon>Bacteria</taxon>
        <taxon>Bacillati</taxon>
        <taxon>Bacillota</taxon>
        <taxon>Clostridia</taxon>
        <taxon>Eubacteriales</taxon>
        <taxon>Clostridiales Family XVII. Incertae Sedis</taxon>
        <taxon>Sulfobacillus</taxon>
    </lineage>
</organism>
<evidence type="ECO:0000313" key="4">
    <source>
        <dbReference type="EMBL" id="AEW05653.1"/>
    </source>
</evidence>
<dbReference type="Pfam" id="PF00480">
    <property type="entry name" value="ROK"/>
    <property type="match status" value="1"/>
</dbReference>
<dbReference type="KEGG" id="sap:Sulac_2174"/>
<dbReference type="Gene3D" id="3.30.420.40">
    <property type="match status" value="2"/>
</dbReference>
<reference evidence="5" key="1">
    <citation type="submission" date="2011-12" db="EMBL/GenBank/DDBJ databases">
        <title>The complete genome of chromosome of Sulfobacillus acidophilus DSM 10332.</title>
        <authorList>
            <person name="Lucas S."/>
            <person name="Han J."/>
            <person name="Lapidus A."/>
            <person name="Bruce D."/>
            <person name="Goodwin L."/>
            <person name="Pitluck S."/>
            <person name="Peters L."/>
            <person name="Kyrpides N."/>
            <person name="Mavromatis K."/>
            <person name="Ivanova N."/>
            <person name="Mikhailova N."/>
            <person name="Chertkov O."/>
            <person name="Saunders E."/>
            <person name="Detter J.C."/>
            <person name="Tapia R."/>
            <person name="Han C."/>
            <person name="Land M."/>
            <person name="Hauser L."/>
            <person name="Markowitz V."/>
            <person name="Cheng J.-F."/>
            <person name="Hugenholtz P."/>
            <person name="Woyke T."/>
            <person name="Wu D."/>
            <person name="Pukall R."/>
            <person name="Gehrich-Schroeter G."/>
            <person name="Schneider S."/>
            <person name="Klenk H.-P."/>
            <person name="Eisen J.A."/>
        </authorList>
    </citation>
    <scope>NUCLEOTIDE SEQUENCE [LARGE SCALE GENOMIC DNA]</scope>
    <source>
        <strain evidence="5">ATCC 700253 / DSM 10332 / NAL</strain>
    </source>
</reference>
<dbReference type="PATRIC" id="fig|679936.5.peg.2245"/>
<comment type="similarity">
    <text evidence="2">Belongs to the ROK (NagC/XylR) family.</text>
</comment>
<dbReference type="PANTHER" id="PTHR18964:SF110">
    <property type="entry name" value="TRANSCRIPTIONAL REGULATOR, XYLR-RELATED"/>
    <property type="match status" value="1"/>
</dbReference>
<gene>
    <name evidence="4" type="ordered locus">Sulac_2174</name>
</gene>
<dbReference type="Gene3D" id="1.10.10.10">
    <property type="entry name" value="Winged helix-like DNA-binding domain superfamily/Winged helix DNA-binding domain"/>
    <property type="match status" value="1"/>
</dbReference>
<reference evidence="4 5" key="2">
    <citation type="journal article" date="2012" name="Stand. Genomic Sci.">
        <title>Complete genome sequence of the moderately thermophilic mineral-sulfide-oxidizing firmicute Sulfobacillus acidophilus type strain (NAL(T)).</title>
        <authorList>
            <person name="Anderson I."/>
            <person name="Chertkov O."/>
            <person name="Chen A."/>
            <person name="Saunders E."/>
            <person name="Lapidus A."/>
            <person name="Nolan M."/>
            <person name="Lucas S."/>
            <person name="Hammon N."/>
            <person name="Deshpande S."/>
            <person name="Cheng J.F."/>
            <person name="Han C."/>
            <person name="Tapia R."/>
            <person name="Goodwin L.A."/>
            <person name="Pitluck S."/>
            <person name="Liolios K."/>
            <person name="Pagani I."/>
            <person name="Ivanova N."/>
            <person name="Mikhailova N."/>
            <person name="Pati A."/>
            <person name="Palaniappan K."/>
            <person name="Land M."/>
            <person name="Pan C."/>
            <person name="Rohde M."/>
            <person name="Pukall R."/>
            <person name="Goker M."/>
            <person name="Detter J.C."/>
            <person name="Woyke T."/>
            <person name="Bristow J."/>
            <person name="Eisen J.A."/>
            <person name="Markowitz V."/>
            <person name="Hugenholtz P."/>
            <person name="Kyrpides N.C."/>
            <person name="Klenk H.P."/>
            <person name="Mavromatis K."/>
        </authorList>
    </citation>
    <scope>NUCLEOTIDE SEQUENCE [LARGE SCALE GENOMIC DNA]</scope>
    <source>
        <strain evidence="5">ATCC 700253 / DSM 10332 / NAL</strain>
    </source>
</reference>
<comment type="function">
    <text evidence="1">Transcriptional repressor of xylose-utilizing enzymes.</text>
</comment>
<proteinExistence type="inferred from homology"/>
<dbReference type="PANTHER" id="PTHR18964">
    <property type="entry name" value="ROK (REPRESSOR, ORF, KINASE) FAMILY"/>
    <property type="match status" value="1"/>
</dbReference>
<dbReference type="SUPFAM" id="SSF46785">
    <property type="entry name" value="Winged helix' DNA-binding domain"/>
    <property type="match status" value="1"/>
</dbReference>
<name>G8TTI7_SULAD</name>
<keyword evidence="4" id="KW-0808">Transferase</keyword>
<dbReference type="EC" id="2.7.1.60" evidence="4"/>
<evidence type="ECO:0000256" key="3">
    <source>
        <dbReference type="ARBA" id="ARBA00022629"/>
    </source>
</evidence>